<evidence type="ECO:0000313" key="2">
    <source>
        <dbReference type="EMBL" id="TKR24865.1"/>
    </source>
</evidence>
<dbReference type="EMBL" id="QKNX01000006">
    <property type="protein sequence ID" value="TKR24865.1"/>
    <property type="molecule type" value="Genomic_DNA"/>
</dbReference>
<feature type="region of interest" description="Disordered" evidence="1">
    <location>
        <begin position="34"/>
        <end position="134"/>
    </location>
</feature>
<keyword evidence="3" id="KW-1185">Reference proteome</keyword>
<dbReference type="Pfam" id="PF14520">
    <property type="entry name" value="HHH_5"/>
    <property type="match status" value="1"/>
</dbReference>
<comment type="caution">
    <text evidence="2">The sequence shown here is derived from an EMBL/GenBank/DDBJ whole genome shotgun (WGS) entry which is preliminary data.</text>
</comment>
<dbReference type="OrthoDB" id="202878at2157"/>
<feature type="compositionally biased region" description="Low complexity" evidence="1">
    <location>
        <begin position="61"/>
        <end position="72"/>
    </location>
</feature>
<dbReference type="InterPro" id="IPR010995">
    <property type="entry name" value="DNA_repair_Rad51/TF_NusA_a-hlx"/>
</dbReference>
<feature type="compositionally biased region" description="Acidic residues" evidence="1">
    <location>
        <begin position="73"/>
        <end position="127"/>
    </location>
</feature>
<dbReference type="SUPFAM" id="SSF47794">
    <property type="entry name" value="Rad51 N-terminal domain-like"/>
    <property type="match status" value="1"/>
</dbReference>
<dbReference type="GO" id="GO:0000166">
    <property type="term" value="F:nucleotide binding"/>
    <property type="evidence" value="ECO:0007669"/>
    <property type="project" value="InterPro"/>
</dbReference>
<proteinExistence type="predicted"/>
<accession>A0A4U5J8T1</accession>
<reference evidence="2 3" key="1">
    <citation type="submission" date="2019-04" db="EMBL/GenBank/DDBJ databases">
        <title>Natronomonas sp. F20-122 a newhaloarchaeon isolated from a saline saltern of Isla Bacuta, Huelva, Spain.</title>
        <authorList>
            <person name="Duran-Viseras A."/>
            <person name="Sanchez-Porro C."/>
            <person name="Ventosa A."/>
        </authorList>
    </citation>
    <scope>NUCLEOTIDE SEQUENCE [LARGE SCALE GENOMIC DNA]</scope>
    <source>
        <strain evidence="2 3">F20-122</strain>
    </source>
</reference>
<name>A0A4U5J8T1_9EURY</name>
<dbReference type="Gene3D" id="1.10.150.20">
    <property type="entry name" value="5' to 3' exonuclease, C-terminal subdomain"/>
    <property type="match status" value="1"/>
</dbReference>
<feature type="compositionally biased region" description="Acidic residues" evidence="1">
    <location>
        <begin position="50"/>
        <end position="60"/>
    </location>
</feature>
<evidence type="ECO:0008006" key="4">
    <source>
        <dbReference type="Google" id="ProtNLM"/>
    </source>
</evidence>
<dbReference type="Proteomes" id="UP000308037">
    <property type="component" value="Unassembled WGS sequence"/>
</dbReference>
<evidence type="ECO:0000256" key="1">
    <source>
        <dbReference type="SAM" id="MobiDB-lite"/>
    </source>
</evidence>
<organism evidence="2 3">
    <name type="scientific">Natronomonas salsuginis</name>
    <dbReference type="NCBI Taxonomy" id="2217661"/>
    <lineage>
        <taxon>Archaea</taxon>
        <taxon>Methanobacteriati</taxon>
        <taxon>Methanobacteriota</taxon>
        <taxon>Stenosarchaea group</taxon>
        <taxon>Halobacteria</taxon>
        <taxon>Halobacteriales</taxon>
        <taxon>Natronomonadaceae</taxon>
        <taxon>Natronomonas</taxon>
    </lineage>
</organism>
<sequence>MMHVAAVVVFKYTPVHRRRMGVFDIIRAMLGLSGSDESEGTNVAVAREREEDEETTEADEAAAGTDAPAAESAESDASVDEDGLETEAGGDEEDEESTDTDEADAADEADDGETDDAADDGETDADPVDTVSGIGPAYAERLAAAGVETVADLLDADADAVADATEISAKRITRWQESATE</sequence>
<evidence type="ECO:0000313" key="3">
    <source>
        <dbReference type="Proteomes" id="UP000308037"/>
    </source>
</evidence>
<protein>
    <recommendedName>
        <fullName evidence="4">Helix-hairpin-helix domain-containing protein</fullName>
    </recommendedName>
</protein>
<gene>
    <name evidence="2" type="ORF">DM868_13095</name>
</gene>
<dbReference type="AlphaFoldDB" id="A0A4U5J8T1"/>